<dbReference type="OrthoDB" id="8156917at2"/>
<gene>
    <name evidence="2" type="ORF">LAX5112_01961</name>
</gene>
<dbReference type="Gene3D" id="3.40.109.10">
    <property type="entry name" value="NADH Oxidase"/>
    <property type="match status" value="1"/>
</dbReference>
<dbReference type="AlphaFoldDB" id="A0A0M7A348"/>
<proteinExistence type="predicted"/>
<dbReference type="InterPro" id="IPR000415">
    <property type="entry name" value="Nitroreductase-like"/>
</dbReference>
<dbReference type="STRING" id="388408.LAX5112_01961"/>
<evidence type="ECO:0000256" key="1">
    <source>
        <dbReference type="SAM" id="SignalP"/>
    </source>
</evidence>
<dbReference type="SUPFAM" id="SSF55469">
    <property type="entry name" value="FMN-dependent nitroreductase-like"/>
    <property type="match status" value="1"/>
</dbReference>
<keyword evidence="3" id="KW-1185">Reference proteome</keyword>
<dbReference type="GO" id="GO:0016491">
    <property type="term" value="F:oxidoreductase activity"/>
    <property type="evidence" value="ECO:0007669"/>
    <property type="project" value="InterPro"/>
</dbReference>
<evidence type="ECO:0000313" key="2">
    <source>
        <dbReference type="EMBL" id="CTQ68991.1"/>
    </source>
</evidence>
<dbReference type="RefSeq" id="WP_055671642.1">
    <property type="nucleotide sequence ID" value="NZ_CXWD01000006.1"/>
</dbReference>
<name>A0A0M7A348_9HYPH</name>
<sequence>MSVSRRKTLALLGGGLIVAATASAGTFLATRTPEKALKPWSNAGGYEDPRLFALSYALLAPNPHNRQPWLIELTDKNAFRLHRDPARDLPHTDPYHRQIFIGLGCFLEQMAIAASLKGFSAEFSLFPEGADGPIADVVLVEGADSDPLGAHIMDRRSCKEPFQDTPIPAAMTADLQTYGTVWTNPADVESIKDLTWQAWLTEMNTHRTLKESVDLMRFGKVEINANPDGIDLGGPFLESLMVAGLLTKDSQLDPESTGFQEGVKMYQAMLHATPAYISLTTPANTRPDQIEAGRRWLRLNLETTHLGLALHPVSQALQEFDEMAPHHAEAHRLLAKPGETVQMLGRLGFGPQTARTPRWPLETRMMNG</sequence>
<dbReference type="EMBL" id="CXWD01000006">
    <property type="protein sequence ID" value="CTQ68991.1"/>
    <property type="molecule type" value="Genomic_DNA"/>
</dbReference>
<protein>
    <submittedName>
        <fullName evidence="2">Putative NAD(P)H nitroreductase/MT3217</fullName>
    </submittedName>
</protein>
<feature type="chain" id="PRO_5005809210" evidence="1">
    <location>
        <begin position="25"/>
        <end position="368"/>
    </location>
</feature>
<organism evidence="2 3">
    <name type="scientific">Roseibium alexandrii</name>
    <dbReference type="NCBI Taxonomy" id="388408"/>
    <lineage>
        <taxon>Bacteria</taxon>
        <taxon>Pseudomonadati</taxon>
        <taxon>Pseudomonadota</taxon>
        <taxon>Alphaproteobacteria</taxon>
        <taxon>Hyphomicrobiales</taxon>
        <taxon>Stappiaceae</taxon>
        <taxon>Roseibium</taxon>
    </lineage>
</organism>
<accession>A0A0M7A348</accession>
<dbReference type="NCBIfam" id="NF047509">
    <property type="entry name" value="Rv3131_FMN_oxido"/>
    <property type="match status" value="1"/>
</dbReference>
<dbReference type="Proteomes" id="UP000053235">
    <property type="component" value="Unassembled WGS sequence"/>
</dbReference>
<reference evidence="3" key="1">
    <citation type="submission" date="2015-07" db="EMBL/GenBank/DDBJ databases">
        <authorList>
            <person name="Rodrigo-Torres Lidia"/>
            <person name="Arahal R.David."/>
        </authorList>
    </citation>
    <scope>NUCLEOTIDE SEQUENCE [LARGE SCALE GENOMIC DNA]</scope>
    <source>
        <strain evidence="3">CECT 5112</strain>
    </source>
</reference>
<feature type="signal peptide" evidence="1">
    <location>
        <begin position="1"/>
        <end position="24"/>
    </location>
</feature>
<keyword evidence="1" id="KW-0732">Signal</keyword>
<evidence type="ECO:0000313" key="3">
    <source>
        <dbReference type="Proteomes" id="UP000053235"/>
    </source>
</evidence>